<keyword evidence="2" id="KW-1185">Reference proteome</keyword>
<accession>A0A928WXA7</accession>
<sequence length="723" mass="80430">MDSNFLDIDLLSPAVRNRLAHASGSLLGKAWEVIPKRALLLYGSAIAGAFLVFAPVERGYYSDEGLSYRWPPALGLLAASTGLTLIAAAQAGLTFYQNELNEAEDDHQFVHQLKRQAYQDTEVSRLYTAVSEIKLENNANLPAHMKEPGLVDPAIAQRKELEEFKALMGATDGDGDTTTTKTRGFRKGNINGFEFTTRKNSTTKATEQCVSLKGKRKWCGVPIENPIPRFLADDRSLLGYGTTGVGKSAFLEAIISAAYQKDESTDFVTVTHKSGNAARGETVTMAGLEKTQDFYTVTNTMQGQKLIDATVRLMSRVNTLEALLEAGSLVPSFVLIDEGNEGTKALGKAARRYVEMNTTQDDRGKPVKPDKPTWQEDYSDFIETLIVDGRSKGVRGVVFGHMTTNKSGITAEIRNQNYTIALGRNGIYGSIEKLLSDNRYITLKDTREALKEEYGKYLKQHNANGSPVNVVLALTNIGGQWRLIVLPQSWDVQSITPSVVNPAIDEDYGFEDTTKVEEVPKIQPGLPVDATRQNDPLACYSPEQKQLAIDFFSWFKENSEILSDGTGLLDLRVPLRCWSAVTNMSQLEMALEVLETRGYGEFYEDPITHALYWKMYSRTQRQKEVEKVKPQPESDISKLDIPDGISTDAFRYCAKKLFELQVGSTYTVSSFYRGASSLRKNHDLSVQDVYRLLSSKSLKKVIQIDSGEYHSKLQFKVLWTPPG</sequence>
<dbReference type="EMBL" id="JADEXP010000002">
    <property type="protein sequence ID" value="MBE9065139.1"/>
    <property type="molecule type" value="Genomic_DNA"/>
</dbReference>
<organism evidence="1 2">
    <name type="scientific">Leptolyngbya cf. ectocarpi LEGE 11479</name>
    <dbReference type="NCBI Taxonomy" id="1828722"/>
    <lineage>
        <taxon>Bacteria</taxon>
        <taxon>Bacillati</taxon>
        <taxon>Cyanobacteriota</taxon>
        <taxon>Cyanophyceae</taxon>
        <taxon>Leptolyngbyales</taxon>
        <taxon>Leptolyngbyaceae</taxon>
        <taxon>Leptolyngbya group</taxon>
        <taxon>Leptolyngbya</taxon>
    </lineage>
</organism>
<proteinExistence type="predicted"/>
<dbReference type="InterPro" id="IPR027417">
    <property type="entry name" value="P-loop_NTPase"/>
</dbReference>
<dbReference type="AlphaFoldDB" id="A0A928WXA7"/>
<reference evidence="1" key="1">
    <citation type="submission" date="2020-10" db="EMBL/GenBank/DDBJ databases">
        <authorList>
            <person name="Castelo-Branco R."/>
            <person name="Eusebio N."/>
            <person name="Adriana R."/>
            <person name="Vieira A."/>
            <person name="Brugerolle De Fraissinette N."/>
            <person name="Rezende De Castro R."/>
            <person name="Schneider M.P."/>
            <person name="Vasconcelos V."/>
            <person name="Leao P.N."/>
        </authorList>
    </citation>
    <scope>NUCLEOTIDE SEQUENCE</scope>
    <source>
        <strain evidence="1">LEGE 11479</strain>
    </source>
</reference>
<dbReference type="Gene3D" id="3.40.50.300">
    <property type="entry name" value="P-loop containing nucleotide triphosphate hydrolases"/>
    <property type="match status" value="1"/>
</dbReference>
<protein>
    <submittedName>
        <fullName evidence="1">Uncharacterized protein</fullName>
    </submittedName>
</protein>
<evidence type="ECO:0000313" key="2">
    <source>
        <dbReference type="Proteomes" id="UP000615026"/>
    </source>
</evidence>
<dbReference type="RefSeq" id="WP_193989844.1">
    <property type="nucleotide sequence ID" value="NZ_JADEXP010000002.1"/>
</dbReference>
<dbReference type="Proteomes" id="UP000615026">
    <property type="component" value="Unassembled WGS sequence"/>
</dbReference>
<gene>
    <name evidence="1" type="ORF">IQ260_00535</name>
</gene>
<name>A0A928WXA7_LEPEC</name>
<comment type="caution">
    <text evidence="1">The sequence shown here is derived from an EMBL/GenBank/DDBJ whole genome shotgun (WGS) entry which is preliminary data.</text>
</comment>
<evidence type="ECO:0000313" key="1">
    <source>
        <dbReference type="EMBL" id="MBE9065139.1"/>
    </source>
</evidence>